<feature type="transmembrane region" description="Helical" evidence="11">
    <location>
        <begin position="113"/>
        <end position="135"/>
    </location>
</feature>
<dbReference type="GO" id="GO:0034765">
    <property type="term" value="P:regulation of monoatomic ion transmembrane transport"/>
    <property type="evidence" value="ECO:0007669"/>
    <property type="project" value="TreeGrafter"/>
</dbReference>
<evidence type="ECO:0000256" key="7">
    <source>
        <dbReference type="ARBA" id="ARBA00022989"/>
    </source>
</evidence>
<dbReference type="AlphaFoldDB" id="A0A840VAQ3"/>
<reference evidence="13 14" key="1">
    <citation type="submission" date="2020-08" db="EMBL/GenBank/DDBJ databases">
        <title>Genomic Encyclopedia of Type Strains, Phase IV (KMG-IV): sequencing the most valuable type-strain genomes for metagenomic binning, comparative biology and taxonomic classification.</title>
        <authorList>
            <person name="Goeker M."/>
        </authorList>
    </citation>
    <scope>NUCLEOTIDE SEQUENCE [LARGE SCALE GENOMIC DNA]</scope>
    <source>
        <strain evidence="13 14">DSM 27026</strain>
    </source>
</reference>
<evidence type="ECO:0000313" key="13">
    <source>
        <dbReference type="EMBL" id="MBB5371907.1"/>
    </source>
</evidence>
<keyword evidence="5" id="KW-0851">Voltage-gated channel</keyword>
<feature type="transmembrane region" description="Helical" evidence="11">
    <location>
        <begin position="48"/>
        <end position="73"/>
    </location>
</feature>
<keyword evidence="6" id="KW-0630">Potassium</keyword>
<dbReference type="GO" id="GO:1990573">
    <property type="term" value="P:potassium ion import across plasma membrane"/>
    <property type="evidence" value="ECO:0007669"/>
    <property type="project" value="TreeGrafter"/>
</dbReference>
<dbReference type="GO" id="GO:0005242">
    <property type="term" value="F:inward rectifier potassium channel activity"/>
    <property type="evidence" value="ECO:0007669"/>
    <property type="project" value="InterPro"/>
</dbReference>
<dbReference type="RefSeq" id="WP_183264924.1">
    <property type="nucleotide sequence ID" value="NZ_JACHFJ010000001.1"/>
</dbReference>
<evidence type="ECO:0000256" key="2">
    <source>
        <dbReference type="ARBA" id="ARBA00022448"/>
    </source>
</evidence>
<dbReference type="GO" id="GO:0005886">
    <property type="term" value="C:plasma membrane"/>
    <property type="evidence" value="ECO:0007669"/>
    <property type="project" value="TreeGrafter"/>
</dbReference>
<evidence type="ECO:0000256" key="10">
    <source>
        <dbReference type="ARBA" id="ARBA00023303"/>
    </source>
</evidence>
<protein>
    <submittedName>
        <fullName evidence="13">Inward rectifier potassium channel</fullName>
    </submittedName>
</protein>
<dbReference type="PRINTS" id="PR01320">
    <property type="entry name" value="KIRCHANNEL"/>
</dbReference>
<dbReference type="Pfam" id="PF17655">
    <property type="entry name" value="IRK_C"/>
    <property type="match status" value="1"/>
</dbReference>
<proteinExistence type="predicted"/>
<gene>
    <name evidence="13" type="ORF">HNP71_000131</name>
</gene>
<organism evidence="13 14">
    <name type="scientific">Acidocella aromatica</name>
    <dbReference type="NCBI Taxonomy" id="1303579"/>
    <lineage>
        <taxon>Bacteria</taxon>
        <taxon>Pseudomonadati</taxon>
        <taxon>Pseudomonadota</taxon>
        <taxon>Alphaproteobacteria</taxon>
        <taxon>Acetobacterales</taxon>
        <taxon>Acidocellaceae</taxon>
        <taxon>Acidocella</taxon>
    </lineage>
</organism>
<evidence type="ECO:0000259" key="12">
    <source>
        <dbReference type="Pfam" id="PF17655"/>
    </source>
</evidence>
<sequence>MEQHQHRARRGRIKPLSAEAIRAIERRGIARHGLKDLYYDLMTMPLPALIGLLGLYFVAVNLIFASVYTLIGGLAGVPGGDYGRFASAFFFSVQAFSTSGFSTVYPVSLLANIVVTVEILLGQINLAVSTGVFFARLSRPRPRVLFSKVMVVREIGGVQTLMFRVANQRREEISEAHMSVVMLMDEDEAEGGVMRRMLPLKLERDFSPVFALSWMVSHKITQDSPLWGRDRESLAAAGNVFVCLLTGTDEALSATITAKYVYGAEDVRFNHRFIDIVTRSPDGGATIDYRRFHDTVPVHRPEADTPDVE</sequence>
<dbReference type="InterPro" id="IPR014756">
    <property type="entry name" value="Ig_E-set"/>
</dbReference>
<dbReference type="GO" id="GO:0034702">
    <property type="term" value="C:monoatomic ion channel complex"/>
    <property type="evidence" value="ECO:0007669"/>
    <property type="project" value="UniProtKB-KW"/>
</dbReference>
<dbReference type="PANTHER" id="PTHR11767">
    <property type="entry name" value="INWARD RECTIFIER POTASSIUM CHANNEL"/>
    <property type="match status" value="1"/>
</dbReference>
<comment type="caution">
    <text evidence="13">The sequence shown here is derived from an EMBL/GenBank/DDBJ whole genome shotgun (WGS) entry which is preliminary data.</text>
</comment>
<keyword evidence="3" id="KW-0633">Potassium transport</keyword>
<accession>A0A840VAQ3</accession>
<keyword evidence="14" id="KW-1185">Reference proteome</keyword>
<feature type="domain" description="Inward rectifier potassium channel C-terminal" evidence="12">
    <location>
        <begin position="144"/>
        <end position="303"/>
    </location>
</feature>
<dbReference type="PANTHER" id="PTHR11767:SF102">
    <property type="entry name" value="INWARDLY RECTIFYING POTASSIUM CHANNEL 1, ISOFORM F"/>
    <property type="match status" value="1"/>
</dbReference>
<dbReference type="EMBL" id="JACHFJ010000001">
    <property type="protein sequence ID" value="MBB5371907.1"/>
    <property type="molecule type" value="Genomic_DNA"/>
</dbReference>
<evidence type="ECO:0000313" key="14">
    <source>
        <dbReference type="Proteomes" id="UP000553706"/>
    </source>
</evidence>
<feature type="transmembrane region" description="Helical" evidence="11">
    <location>
        <begin position="85"/>
        <end position="107"/>
    </location>
</feature>
<keyword evidence="9 11" id="KW-0472">Membrane</keyword>
<keyword evidence="4 11" id="KW-0812">Transmembrane</keyword>
<comment type="subcellular location">
    <subcellularLocation>
        <location evidence="1">Membrane</location>
        <topology evidence="1">Multi-pass membrane protein</topology>
    </subcellularLocation>
</comment>
<dbReference type="InterPro" id="IPR041647">
    <property type="entry name" value="IRK_C"/>
</dbReference>
<keyword evidence="8" id="KW-0406">Ion transport</keyword>
<evidence type="ECO:0000256" key="11">
    <source>
        <dbReference type="SAM" id="Phobius"/>
    </source>
</evidence>
<evidence type="ECO:0000256" key="6">
    <source>
        <dbReference type="ARBA" id="ARBA00022958"/>
    </source>
</evidence>
<name>A0A840VAQ3_9PROT</name>
<dbReference type="SUPFAM" id="SSF81324">
    <property type="entry name" value="Voltage-gated potassium channels"/>
    <property type="match status" value="1"/>
</dbReference>
<dbReference type="Gene3D" id="2.60.40.1400">
    <property type="entry name" value="G protein-activated inward rectifier potassium channel 1"/>
    <property type="match status" value="1"/>
</dbReference>
<keyword evidence="7 11" id="KW-1133">Transmembrane helix</keyword>
<dbReference type="SUPFAM" id="SSF81296">
    <property type="entry name" value="E set domains"/>
    <property type="match status" value="1"/>
</dbReference>
<dbReference type="InterPro" id="IPR016449">
    <property type="entry name" value="K_chnl_inward-rec_Kir"/>
</dbReference>
<evidence type="ECO:0000256" key="4">
    <source>
        <dbReference type="ARBA" id="ARBA00022692"/>
    </source>
</evidence>
<dbReference type="Gene3D" id="1.10.287.70">
    <property type="match status" value="1"/>
</dbReference>
<evidence type="ECO:0000256" key="1">
    <source>
        <dbReference type="ARBA" id="ARBA00004141"/>
    </source>
</evidence>
<evidence type="ECO:0000256" key="5">
    <source>
        <dbReference type="ARBA" id="ARBA00022882"/>
    </source>
</evidence>
<keyword evidence="2" id="KW-0813">Transport</keyword>
<dbReference type="Proteomes" id="UP000553706">
    <property type="component" value="Unassembled WGS sequence"/>
</dbReference>
<evidence type="ECO:0000256" key="9">
    <source>
        <dbReference type="ARBA" id="ARBA00023136"/>
    </source>
</evidence>
<dbReference type="InterPro" id="IPR013518">
    <property type="entry name" value="K_chnl_inward-rec_Kir_cyto"/>
</dbReference>
<evidence type="ECO:0000256" key="3">
    <source>
        <dbReference type="ARBA" id="ARBA00022538"/>
    </source>
</evidence>
<evidence type="ECO:0000256" key="8">
    <source>
        <dbReference type="ARBA" id="ARBA00023065"/>
    </source>
</evidence>
<keyword evidence="10 13" id="KW-0407">Ion channel</keyword>